<feature type="repeat" description="WD" evidence="11">
    <location>
        <begin position="242"/>
        <end position="284"/>
    </location>
</feature>
<dbReference type="InterPro" id="IPR036322">
    <property type="entry name" value="WD40_repeat_dom_sf"/>
</dbReference>
<evidence type="ECO:0000256" key="9">
    <source>
        <dbReference type="ARBA" id="ARBA00072179"/>
    </source>
</evidence>
<evidence type="ECO:0000256" key="7">
    <source>
        <dbReference type="ARBA" id="ARBA00023163"/>
    </source>
</evidence>
<keyword evidence="8" id="KW-0539">Nucleus</keyword>
<dbReference type="InterPro" id="IPR001680">
    <property type="entry name" value="WD40_rpt"/>
</dbReference>
<feature type="compositionally biased region" description="Basic and acidic residues" evidence="12">
    <location>
        <begin position="73"/>
        <end position="82"/>
    </location>
</feature>
<evidence type="ECO:0000256" key="11">
    <source>
        <dbReference type="PROSITE-ProRule" id="PRU00221"/>
    </source>
</evidence>
<feature type="compositionally biased region" description="Basic and acidic residues" evidence="12">
    <location>
        <begin position="32"/>
        <end position="42"/>
    </location>
</feature>
<sequence>MFGFFRNALNAINKNMSKVSDESMDVSVDDGVENHSPDKDVSDADDDDRIAANGGNSRITRNSLRKNGANGSADDHVCDKGVAKQPKPNRKRKSSAMGGPPSQPASSRESPVLSTTSASVGRPKSSTTGPKKQSSRLQYKFSYWLREDHRSPIFGVQFNQHLPDGHNYFATVGNNRVSIYECLSDGTIRLAQCYADTDADESFYTCAWSYDDVTGLPLLAAAGSRGIIRIISNSSQQCIKHYIGHGNAINDLKISPLDPNLLLSVSKDHTLRLWNIKTDQCVAIFGGVEGHRDEVLSADFHLRGHKIISCGMDHSLKIWSLDKRDIQDAIHESYSYNGAKTNVPFGTVRDNFPLFTTRDIHRNYVDCVRWFGNFVLSKSCENAIVCWKPGKLEDESDIQIPKSYSSDSSSTLIHKFEYKDCDIWFMRFSMDAQQKILALGNQSGRVNVWDVDVDDPTIPR</sequence>
<evidence type="ECO:0000256" key="12">
    <source>
        <dbReference type="SAM" id="MobiDB-lite"/>
    </source>
</evidence>
<gene>
    <name evidence="13" type="ORF">ONB1V03_LOCUS14434</name>
</gene>
<feature type="compositionally biased region" description="Acidic residues" evidence="12">
    <location>
        <begin position="22"/>
        <end position="31"/>
    </location>
</feature>
<dbReference type="PROSITE" id="PS00678">
    <property type="entry name" value="WD_REPEATS_1"/>
    <property type="match status" value="1"/>
</dbReference>
<keyword evidence="14" id="KW-1185">Reference proteome</keyword>
<comment type="subcellular location">
    <subcellularLocation>
        <location evidence="1">Nucleus</location>
    </subcellularLocation>
</comment>
<dbReference type="PROSITE" id="PS50294">
    <property type="entry name" value="WD_REPEATS_REGION"/>
    <property type="match status" value="2"/>
</dbReference>
<dbReference type="AlphaFoldDB" id="A0A7R9QUN1"/>
<keyword evidence="6" id="KW-0805">Transcription regulation</keyword>
<dbReference type="Gene3D" id="2.130.10.10">
    <property type="entry name" value="YVTN repeat-like/Quinoprotein amine dehydrogenase"/>
    <property type="match status" value="1"/>
</dbReference>
<keyword evidence="5" id="KW-0677">Repeat</keyword>
<proteinExistence type="inferred from homology"/>
<dbReference type="Pfam" id="PF00400">
    <property type="entry name" value="WD40"/>
    <property type="match status" value="2"/>
</dbReference>
<feature type="region of interest" description="Disordered" evidence="12">
    <location>
        <begin position="20"/>
        <end position="134"/>
    </location>
</feature>
<evidence type="ECO:0000256" key="10">
    <source>
        <dbReference type="ARBA" id="ARBA00076259"/>
    </source>
</evidence>
<feature type="non-terminal residue" evidence="13">
    <location>
        <position position="1"/>
    </location>
</feature>
<dbReference type="PROSITE" id="PS50082">
    <property type="entry name" value="WD_REPEATS_2"/>
    <property type="match status" value="2"/>
</dbReference>
<organism evidence="13">
    <name type="scientific">Oppiella nova</name>
    <dbReference type="NCBI Taxonomy" id="334625"/>
    <lineage>
        <taxon>Eukaryota</taxon>
        <taxon>Metazoa</taxon>
        <taxon>Ecdysozoa</taxon>
        <taxon>Arthropoda</taxon>
        <taxon>Chelicerata</taxon>
        <taxon>Arachnida</taxon>
        <taxon>Acari</taxon>
        <taxon>Acariformes</taxon>
        <taxon>Sarcoptiformes</taxon>
        <taxon>Oribatida</taxon>
        <taxon>Brachypylina</taxon>
        <taxon>Oppioidea</taxon>
        <taxon>Oppiidae</taxon>
        <taxon>Oppiella</taxon>
    </lineage>
</organism>
<accession>A0A7R9QUN1</accession>
<name>A0A7R9QUN1_9ACAR</name>
<dbReference type="EMBL" id="OC928548">
    <property type="protein sequence ID" value="CAD7657809.1"/>
    <property type="molecule type" value="Genomic_DNA"/>
</dbReference>
<dbReference type="SMART" id="SM00320">
    <property type="entry name" value="WD40"/>
    <property type="match status" value="5"/>
</dbReference>
<dbReference type="EMBL" id="CAJPVJ010013723">
    <property type="protein sequence ID" value="CAG2174995.1"/>
    <property type="molecule type" value="Genomic_DNA"/>
</dbReference>
<dbReference type="SUPFAM" id="SSF50978">
    <property type="entry name" value="WD40 repeat-like"/>
    <property type="match status" value="1"/>
</dbReference>
<reference evidence="13" key="1">
    <citation type="submission" date="2020-11" db="EMBL/GenBank/DDBJ databases">
        <authorList>
            <person name="Tran Van P."/>
        </authorList>
    </citation>
    <scope>NUCLEOTIDE SEQUENCE</scope>
</reference>
<evidence type="ECO:0000256" key="3">
    <source>
        <dbReference type="ARBA" id="ARBA00022491"/>
    </source>
</evidence>
<dbReference type="InterPro" id="IPR015943">
    <property type="entry name" value="WD40/YVTN_repeat-like_dom_sf"/>
</dbReference>
<dbReference type="InterPro" id="IPR051243">
    <property type="entry name" value="PcG_WD-repeat"/>
</dbReference>
<dbReference type="InterPro" id="IPR019775">
    <property type="entry name" value="WD40_repeat_CS"/>
</dbReference>
<evidence type="ECO:0000313" key="13">
    <source>
        <dbReference type="EMBL" id="CAD7657809.1"/>
    </source>
</evidence>
<feature type="repeat" description="WD" evidence="11">
    <location>
        <begin position="288"/>
        <end position="329"/>
    </location>
</feature>
<keyword evidence="3" id="KW-0678">Repressor</keyword>
<evidence type="ECO:0000313" key="14">
    <source>
        <dbReference type="Proteomes" id="UP000728032"/>
    </source>
</evidence>
<evidence type="ECO:0000256" key="1">
    <source>
        <dbReference type="ARBA" id="ARBA00004123"/>
    </source>
</evidence>
<protein>
    <recommendedName>
        <fullName evidence="9">Polycomb protein esc</fullName>
    </recommendedName>
    <alternativeName>
        <fullName evidence="10">Protein extra sex combs</fullName>
    </alternativeName>
</protein>
<dbReference type="OrthoDB" id="7318948at2759"/>
<evidence type="ECO:0000256" key="2">
    <source>
        <dbReference type="ARBA" id="ARBA00008075"/>
    </source>
</evidence>
<dbReference type="Proteomes" id="UP000728032">
    <property type="component" value="Unassembled WGS sequence"/>
</dbReference>
<keyword evidence="7" id="KW-0804">Transcription</keyword>
<dbReference type="GO" id="GO:0005634">
    <property type="term" value="C:nucleus"/>
    <property type="evidence" value="ECO:0007669"/>
    <property type="project" value="UniProtKB-SubCell"/>
</dbReference>
<comment type="similarity">
    <text evidence="2">Belongs to the WD repeat ESC family.</text>
</comment>
<evidence type="ECO:0000256" key="5">
    <source>
        <dbReference type="ARBA" id="ARBA00022737"/>
    </source>
</evidence>
<dbReference type="PANTHER" id="PTHR10253">
    <property type="entry name" value="POLYCOMB PROTEIN"/>
    <property type="match status" value="1"/>
</dbReference>
<evidence type="ECO:0000256" key="4">
    <source>
        <dbReference type="ARBA" id="ARBA00022574"/>
    </source>
</evidence>
<dbReference type="FunFam" id="2.130.10.10:FF:000056">
    <property type="entry name" value="Polycomb protein eed"/>
    <property type="match status" value="1"/>
</dbReference>
<evidence type="ECO:0000256" key="8">
    <source>
        <dbReference type="ARBA" id="ARBA00023242"/>
    </source>
</evidence>
<feature type="compositionally biased region" description="Polar residues" evidence="12">
    <location>
        <begin position="104"/>
        <end position="134"/>
    </location>
</feature>
<keyword evidence="4 11" id="KW-0853">WD repeat</keyword>
<evidence type="ECO:0000256" key="6">
    <source>
        <dbReference type="ARBA" id="ARBA00023015"/>
    </source>
</evidence>